<evidence type="ECO:0000313" key="2">
    <source>
        <dbReference type="Proteomes" id="UP001347796"/>
    </source>
</evidence>
<accession>A0AAN8G456</accession>
<reference evidence="1 2" key="1">
    <citation type="submission" date="2024-01" db="EMBL/GenBank/DDBJ databases">
        <title>The genome of the rayed Mediterranean limpet Patella caerulea (Linnaeus, 1758).</title>
        <authorList>
            <person name="Anh-Thu Weber A."/>
            <person name="Halstead-Nussloch G."/>
        </authorList>
    </citation>
    <scope>NUCLEOTIDE SEQUENCE [LARGE SCALE GENOMIC DNA]</scope>
    <source>
        <strain evidence="1">AATW-2023a</strain>
        <tissue evidence="1">Whole specimen</tissue>
    </source>
</reference>
<dbReference type="EMBL" id="JAZGQO010000018">
    <property type="protein sequence ID" value="KAK6167266.1"/>
    <property type="molecule type" value="Genomic_DNA"/>
</dbReference>
<protein>
    <submittedName>
        <fullName evidence="1">Uncharacterized protein</fullName>
    </submittedName>
</protein>
<proteinExistence type="predicted"/>
<keyword evidence="2" id="KW-1185">Reference proteome</keyword>
<evidence type="ECO:0000313" key="1">
    <source>
        <dbReference type="EMBL" id="KAK6167266.1"/>
    </source>
</evidence>
<gene>
    <name evidence="1" type="ORF">SNE40_021339</name>
</gene>
<organism evidence="1 2">
    <name type="scientific">Patella caerulea</name>
    <name type="common">Rayed Mediterranean limpet</name>
    <dbReference type="NCBI Taxonomy" id="87958"/>
    <lineage>
        <taxon>Eukaryota</taxon>
        <taxon>Metazoa</taxon>
        <taxon>Spiralia</taxon>
        <taxon>Lophotrochozoa</taxon>
        <taxon>Mollusca</taxon>
        <taxon>Gastropoda</taxon>
        <taxon>Patellogastropoda</taxon>
        <taxon>Patelloidea</taxon>
        <taxon>Patellidae</taxon>
        <taxon>Patella</taxon>
    </lineage>
</organism>
<comment type="caution">
    <text evidence="1">The sequence shown here is derived from an EMBL/GenBank/DDBJ whole genome shotgun (WGS) entry which is preliminary data.</text>
</comment>
<dbReference type="Proteomes" id="UP001347796">
    <property type="component" value="Unassembled WGS sequence"/>
</dbReference>
<dbReference type="AlphaFoldDB" id="A0AAN8G456"/>
<name>A0AAN8G456_PATCE</name>
<sequence>MAVGKYSLKLHLPGRIEGWLNIWEVDHHQECRLFYDGIQPSPVWEAKFVVLQTDISSLTSHNTEESANHMRYQSYPRLRLDGGKEEFDKRWGYETLECIKENAIQHSPRG</sequence>